<keyword evidence="2" id="KW-1185">Reference proteome</keyword>
<gene>
    <name evidence="1" type="ORF">cco14_06555</name>
</gene>
<name>A0ABN0EPI4_CAMCO</name>
<evidence type="ECO:0000313" key="2">
    <source>
        <dbReference type="Proteomes" id="UP000005511"/>
    </source>
</evidence>
<evidence type="ECO:0000313" key="1">
    <source>
        <dbReference type="EMBL" id="EIA63460.1"/>
    </source>
</evidence>
<accession>A0ABN0EPI4</accession>
<dbReference type="Proteomes" id="UP000005511">
    <property type="component" value="Unassembled WGS sequence"/>
</dbReference>
<comment type="caution">
    <text evidence="1">The sequence shown here is derived from an EMBL/GenBank/DDBJ whole genome shotgun (WGS) entry which is preliminary data.</text>
</comment>
<proteinExistence type="predicted"/>
<organism evidence="1 2">
    <name type="scientific">Campylobacter coli 80352</name>
    <dbReference type="NCBI Taxonomy" id="887288"/>
    <lineage>
        <taxon>Bacteria</taxon>
        <taxon>Pseudomonadati</taxon>
        <taxon>Campylobacterota</taxon>
        <taxon>Epsilonproteobacteria</taxon>
        <taxon>Campylobacterales</taxon>
        <taxon>Campylobacteraceae</taxon>
        <taxon>Campylobacter</taxon>
    </lineage>
</organism>
<reference evidence="1 2" key="1">
    <citation type="submission" date="2010-09" db="EMBL/GenBank/DDBJ databases">
        <authorList>
            <person name="Richards V."/>
            <person name="Lefebure T."/>
            <person name="Suzuki H."/>
            <person name="Pavinski Bitar P."/>
            <person name="Stanhope M."/>
        </authorList>
    </citation>
    <scope>NUCLEOTIDE SEQUENCE [LARGE SCALE GENOMIC DNA]</scope>
    <source>
        <strain evidence="1 2">80352</strain>
    </source>
</reference>
<dbReference type="EMBL" id="AIMT01000062">
    <property type="protein sequence ID" value="EIA63460.1"/>
    <property type="molecule type" value="Genomic_DNA"/>
</dbReference>
<protein>
    <submittedName>
        <fullName evidence="1">Uncharacterized protein</fullName>
    </submittedName>
</protein>
<sequence length="50" mass="5116">MPKNKEKIGGGAVPIAALIRLGMGYGISYANAPGVGEQTYIGRPPFGGCH</sequence>